<dbReference type="PROSITE" id="PS50112">
    <property type="entry name" value="PAS"/>
    <property type="match status" value="1"/>
</dbReference>
<dbReference type="PROSITE" id="PS50113">
    <property type="entry name" value="PAC"/>
    <property type="match status" value="1"/>
</dbReference>
<dbReference type="SMART" id="SM00421">
    <property type="entry name" value="HTH_LUXR"/>
    <property type="match status" value="1"/>
</dbReference>
<dbReference type="PROSITE" id="PS50043">
    <property type="entry name" value="HTH_LUXR_2"/>
    <property type="match status" value="1"/>
</dbReference>
<dbReference type="EMBL" id="AP024086">
    <property type="protein sequence ID" value="BCL62533.1"/>
    <property type="molecule type" value="Genomic_DNA"/>
</dbReference>
<feature type="coiled-coil region" evidence="1">
    <location>
        <begin position="386"/>
        <end position="422"/>
    </location>
</feature>
<keyword evidence="1" id="KW-0175">Coiled coil</keyword>
<feature type="domain" description="PAC" evidence="4">
    <location>
        <begin position="106"/>
        <end position="156"/>
    </location>
</feature>
<dbReference type="Proteomes" id="UP000826725">
    <property type="component" value="Chromosome"/>
</dbReference>
<evidence type="ECO:0000313" key="5">
    <source>
        <dbReference type="EMBL" id="BCL62533.1"/>
    </source>
</evidence>
<dbReference type="Pfam" id="PF08448">
    <property type="entry name" value="PAS_4"/>
    <property type="match status" value="2"/>
</dbReference>
<gene>
    <name evidence="5" type="ORF">DGMP_32260</name>
</gene>
<dbReference type="InterPro" id="IPR013656">
    <property type="entry name" value="PAS_4"/>
</dbReference>
<dbReference type="AlphaFoldDB" id="A0A8D5FJH6"/>
<feature type="domain" description="PAS" evidence="3">
    <location>
        <begin position="34"/>
        <end position="104"/>
    </location>
</feature>
<evidence type="ECO:0000259" key="4">
    <source>
        <dbReference type="PROSITE" id="PS50113"/>
    </source>
</evidence>
<evidence type="ECO:0000259" key="3">
    <source>
        <dbReference type="PROSITE" id="PS50112"/>
    </source>
</evidence>
<dbReference type="PROSITE" id="PS00622">
    <property type="entry name" value="HTH_LUXR_1"/>
    <property type="match status" value="1"/>
</dbReference>
<dbReference type="NCBIfam" id="TIGR00229">
    <property type="entry name" value="sensory_box"/>
    <property type="match status" value="2"/>
</dbReference>
<dbReference type="PANTHER" id="PTHR44757:SF2">
    <property type="entry name" value="BIOFILM ARCHITECTURE MAINTENANCE PROTEIN MBAA"/>
    <property type="match status" value="1"/>
</dbReference>
<evidence type="ECO:0000256" key="1">
    <source>
        <dbReference type="SAM" id="Coils"/>
    </source>
</evidence>
<evidence type="ECO:0000259" key="2">
    <source>
        <dbReference type="PROSITE" id="PS50043"/>
    </source>
</evidence>
<dbReference type="InterPro" id="IPR000014">
    <property type="entry name" value="PAS"/>
</dbReference>
<dbReference type="CDD" id="cd06170">
    <property type="entry name" value="LuxR_C_like"/>
    <property type="match status" value="1"/>
</dbReference>
<dbReference type="InterPro" id="IPR000792">
    <property type="entry name" value="Tscrpt_reg_LuxR_C"/>
</dbReference>
<dbReference type="InterPro" id="IPR052155">
    <property type="entry name" value="Biofilm_reg_signaling"/>
</dbReference>
<dbReference type="GO" id="GO:0006355">
    <property type="term" value="P:regulation of DNA-templated transcription"/>
    <property type="evidence" value="ECO:0007669"/>
    <property type="project" value="InterPro"/>
</dbReference>
<organism evidence="5 6">
    <name type="scientific">Desulfomarina profundi</name>
    <dbReference type="NCBI Taxonomy" id="2772557"/>
    <lineage>
        <taxon>Bacteria</taxon>
        <taxon>Pseudomonadati</taxon>
        <taxon>Thermodesulfobacteriota</taxon>
        <taxon>Desulfobulbia</taxon>
        <taxon>Desulfobulbales</taxon>
        <taxon>Desulfobulbaceae</taxon>
        <taxon>Desulfomarina</taxon>
    </lineage>
</organism>
<proteinExistence type="predicted"/>
<reference evidence="5" key="1">
    <citation type="submission" date="2020-09" db="EMBL/GenBank/DDBJ databases">
        <title>Desulfogranum mesoprofundum gen. nov., sp. nov., a novel mesophilic, sulfate-reducing chemolithoautotroph isolated from a deep-sea hydrothermal vent chimney in the Suiyo Seamount.</title>
        <authorList>
            <person name="Hashimoto Y."/>
            <person name="Nakagawa S."/>
        </authorList>
    </citation>
    <scope>NUCLEOTIDE SEQUENCE</scope>
    <source>
        <strain evidence="5">KT2</strain>
    </source>
</reference>
<dbReference type="Pfam" id="PF00196">
    <property type="entry name" value="GerE"/>
    <property type="match status" value="1"/>
</dbReference>
<evidence type="ECO:0008006" key="7">
    <source>
        <dbReference type="Google" id="ProtNLM"/>
    </source>
</evidence>
<dbReference type="Pfam" id="PF13426">
    <property type="entry name" value="PAS_9"/>
    <property type="match status" value="1"/>
</dbReference>
<dbReference type="InterPro" id="IPR000700">
    <property type="entry name" value="PAS-assoc_C"/>
</dbReference>
<dbReference type="SMART" id="SM00086">
    <property type="entry name" value="PAC"/>
    <property type="match status" value="2"/>
</dbReference>
<dbReference type="InterPro" id="IPR001610">
    <property type="entry name" value="PAC"/>
</dbReference>
<sequence length="550" mass="64064">MRYSGSSHDRCLSAEYTCSALKKRNGELEQQLFDMKMFKQAFFHSHDGMAIADDKGTLLEVNHALCETFGYRREELLGNPCLRFRDPAKNEEFQRRYALLFQQGYLTVETQYLHKDGREIPVELNASVFRYDDRYLVQISIRDISCRREKESLLKRQQEICSATDDLMSFVDRDYVYRFVNRAYLDTFNVSQQEILGRRVDDLLGTEIFEAQVRKRLDQCFSGETVRFQGRFSFSDPERGRFLDVTFYPYREPDGMLSGAIVVIHDVTDIKLVERRKVQEGKRYQHILSNVSDGVFIVDGEYNIIHANATLQKDFGKVHSGQKCYEYLNGELTPCFWCNNIHVLRGNTVRWRMNVVGKNRVYEVYETPFELSEGQAIKVSFFREITEQYLIEKKLAEKNKQLAEKNVELENINIALNVLLNKTRNDRQGAYRKNLVRLKKLVLPYLDLLGECTVEDTGLEYITIIKSHINSFSDSRNELPGYSDFGLTRREILVADLIRNGKKSKEIASLLGLSPRSIEAYRNSLRKKLHLTGKKISLKHYLTSTFSIEN</sequence>
<keyword evidence="6" id="KW-1185">Reference proteome</keyword>
<protein>
    <recommendedName>
        <fullName evidence="7">PAS domain S-box protein</fullName>
    </recommendedName>
</protein>
<dbReference type="KEGG" id="dbk:DGMP_32260"/>
<name>A0A8D5FJH6_9BACT</name>
<dbReference type="SMART" id="SM00091">
    <property type="entry name" value="PAS"/>
    <property type="match status" value="3"/>
</dbReference>
<evidence type="ECO:0000313" key="6">
    <source>
        <dbReference type="Proteomes" id="UP000826725"/>
    </source>
</evidence>
<dbReference type="PANTHER" id="PTHR44757">
    <property type="entry name" value="DIGUANYLATE CYCLASE DGCP"/>
    <property type="match status" value="1"/>
</dbReference>
<accession>A0A8D5FJH6</accession>
<feature type="domain" description="HTH luxR-type" evidence="2">
    <location>
        <begin position="480"/>
        <end position="545"/>
    </location>
</feature>
<dbReference type="CDD" id="cd00130">
    <property type="entry name" value="PAS"/>
    <property type="match status" value="2"/>
</dbReference>